<evidence type="ECO:0000259" key="2">
    <source>
        <dbReference type="Pfam" id="PF25758"/>
    </source>
</evidence>
<accession>A0A0L7L7H2</accession>
<dbReference type="PANTHER" id="PTHR10997:SF7">
    <property type="entry name" value="IMPORTIN-11"/>
    <property type="match status" value="1"/>
</dbReference>
<dbReference type="STRING" id="104452.A0A0L7L7H2"/>
<proteinExistence type="predicted"/>
<comment type="caution">
    <text evidence="3">The sequence shown here is derived from an EMBL/GenBank/DDBJ whole genome shotgun (WGS) entry which is preliminary data.</text>
</comment>
<dbReference type="Pfam" id="PF25758">
    <property type="entry name" value="TPR_IPO11"/>
    <property type="match status" value="1"/>
</dbReference>
<dbReference type="InterPro" id="IPR016024">
    <property type="entry name" value="ARM-type_fold"/>
</dbReference>
<dbReference type="PANTHER" id="PTHR10997">
    <property type="entry name" value="IMPORTIN-7, 8, 11"/>
    <property type="match status" value="1"/>
</dbReference>
<reference evidence="3 4" key="1">
    <citation type="journal article" date="2015" name="Genome Biol. Evol.">
        <title>The genome of winter moth (Operophtera brumata) provides a genomic perspective on sexual dimorphism and phenology.</title>
        <authorList>
            <person name="Derks M.F."/>
            <person name="Smit S."/>
            <person name="Salis L."/>
            <person name="Schijlen E."/>
            <person name="Bossers A."/>
            <person name="Mateman C."/>
            <person name="Pijl A.S."/>
            <person name="de Ridder D."/>
            <person name="Groenen M.A."/>
            <person name="Visser M.E."/>
            <person name="Megens H.J."/>
        </authorList>
    </citation>
    <scope>NUCLEOTIDE SEQUENCE [LARGE SCALE GENOMIC DNA]</scope>
    <source>
        <strain evidence="3">WM2013NL</strain>
        <tissue evidence="3">Head and thorax</tissue>
    </source>
</reference>
<keyword evidence="4" id="KW-1185">Reference proteome</keyword>
<organism evidence="3 4">
    <name type="scientific">Operophtera brumata</name>
    <name type="common">Winter moth</name>
    <name type="synonym">Phalaena brumata</name>
    <dbReference type="NCBI Taxonomy" id="104452"/>
    <lineage>
        <taxon>Eukaryota</taxon>
        <taxon>Metazoa</taxon>
        <taxon>Ecdysozoa</taxon>
        <taxon>Arthropoda</taxon>
        <taxon>Hexapoda</taxon>
        <taxon>Insecta</taxon>
        <taxon>Pterygota</taxon>
        <taxon>Neoptera</taxon>
        <taxon>Endopterygota</taxon>
        <taxon>Lepidoptera</taxon>
        <taxon>Glossata</taxon>
        <taxon>Ditrysia</taxon>
        <taxon>Geometroidea</taxon>
        <taxon>Geometridae</taxon>
        <taxon>Larentiinae</taxon>
        <taxon>Operophtera</taxon>
    </lineage>
</organism>
<dbReference type="Gene3D" id="1.25.10.10">
    <property type="entry name" value="Leucine-rich Repeat Variant"/>
    <property type="match status" value="1"/>
</dbReference>
<dbReference type="EMBL" id="JTDY01002529">
    <property type="protein sequence ID" value="KOB71236.1"/>
    <property type="molecule type" value="Genomic_DNA"/>
</dbReference>
<dbReference type="AlphaFoldDB" id="A0A0L7L7H2"/>
<dbReference type="Proteomes" id="UP000037510">
    <property type="component" value="Unassembled WGS sequence"/>
</dbReference>
<dbReference type="InterPro" id="IPR011989">
    <property type="entry name" value="ARM-like"/>
</dbReference>
<dbReference type="SUPFAM" id="SSF48371">
    <property type="entry name" value="ARM repeat"/>
    <property type="match status" value="1"/>
</dbReference>
<dbReference type="InterPro" id="IPR058669">
    <property type="entry name" value="TPR_IPO7/11-like"/>
</dbReference>
<dbReference type="GO" id="GO:0006606">
    <property type="term" value="P:protein import into nucleus"/>
    <property type="evidence" value="ECO:0007669"/>
    <property type="project" value="TreeGrafter"/>
</dbReference>
<evidence type="ECO:0000313" key="4">
    <source>
        <dbReference type="Proteomes" id="UP000037510"/>
    </source>
</evidence>
<sequence>MINTLVTHYFRLSADDLSLWDAEPETFATDEAGESWKYSLRVGFKHHGRHLVTHYFRLSADDLSLWDAEPETFATDEAGESWKYSLRVGFKHHGRHLVTHYFRLSADDLSLWDAEPETLTTDVAGESWKYSLRLFPFRDVVGPELVRLLGTIQDQIDPNDLPAILHKDAIYNAVGLAAFDLYDDVSQWCGVRASQSIRPAIYAALLEPLTSHSEDAAVKLAAAEALRSTIDDFNFDVEQFAPYAPHAIAALYELLVDSEECDTKMHVLHVVSYVMERVGPRVARGGGTSALFSYLPELWHHAAHHNMLRAAALSALVHLLKVRYKTHVCHTRRTCVVRDGARGAARAAGWRHLRTVLVPARAVAPRRASQHAARGRAQRPRAPTQGQIQDVRVSYVMERVGPRVARGGATSALFSYLPELWHHAAHHNMLRAAALSALVHLLKALGECALSIRPWVLSVVNESTKLSEPAHVYLLEDALELWLAILECSQVGDPETLQIVVYIMQAYTLLCPEEFLSGAGGKCMALLDDMLSDMRTEGVITVLKMAEICISVTFPERNAFLGVKLETLKSQVGPETFDRLIQSTDKETLHQIREYIPI</sequence>
<protein>
    <submittedName>
        <fullName evidence="3">Importin-11</fullName>
    </submittedName>
</protein>
<evidence type="ECO:0000256" key="1">
    <source>
        <dbReference type="SAM" id="MobiDB-lite"/>
    </source>
</evidence>
<gene>
    <name evidence="3" type="ORF">OBRU01_14599</name>
</gene>
<evidence type="ECO:0000313" key="3">
    <source>
        <dbReference type="EMBL" id="KOB71236.1"/>
    </source>
</evidence>
<feature type="domain" description="Importin-7/11-like TPR repeats" evidence="2">
    <location>
        <begin position="434"/>
        <end position="552"/>
    </location>
</feature>
<feature type="region of interest" description="Disordered" evidence="1">
    <location>
        <begin position="365"/>
        <end position="385"/>
    </location>
</feature>
<name>A0A0L7L7H2_OPEBR</name>
<dbReference type="GO" id="GO:0005635">
    <property type="term" value="C:nuclear envelope"/>
    <property type="evidence" value="ECO:0007669"/>
    <property type="project" value="TreeGrafter"/>
</dbReference>
<dbReference type="GO" id="GO:0005829">
    <property type="term" value="C:cytosol"/>
    <property type="evidence" value="ECO:0007669"/>
    <property type="project" value="TreeGrafter"/>
</dbReference>